<sequence>MPRYVVTIESRRRSRELAAFSDHIDARRALHEALEAASASSRRTIHGRVTDSQTGDVITHGRAWNGWVGFI</sequence>
<dbReference type="EMBL" id="JBHRSU010000018">
    <property type="protein sequence ID" value="MFC3100594.1"/>
    <property type="molecule type" value="Genomic_DNA"/>
</dbReference>
<proteinExistence type="predicted"/>
<keyword evidence="2" id="KW-1185">Reference proteome</keyword>
<dbReference type="Proteomes" id="UP001595378">
    <property type="component" value="Unassembled WGS sequence"/>
</dbReference>
<evidence type="ECO:0008006" key="3">
    <source>
        <dbReference type="Google" id="ProtNLM"/>
    </source>
</evidence>
<accession>A0ABV7ED52</accession>
<name>A0ABV7ED52_9SPHN</name>
<protein>
    <recommendedName>
        <fullName evidence="3">DUF2188 domain-containing protein</fullName>
    </recommendedName>
</protein>
<evidence type="ECO:0000313" key="1">
    <source>
        <dbReference type="EMBL" id="MFC3100594.1"/>
    </source>
</evidence>
<reference evidence="2" key="1">
    <citation type="journal article" date="2019" name="Int. J. Syst. Evol. Microbiol.">
        <title>The Global Catalogue of Microorganisms (GCM) 10K type strain sequencing project: providing services to taxonomists for standard genome sequencing and annotation.</title>
        <authorList>
            <consortium name="The Broad Institute Genomics Platform"/>
            <consortium name="The Broad Institute Genome Sequencing Center for Infectious Disease"/>
            <person name="Wu L."/>
            <person name="Ma J."/>
        </authorList>
    </citation>
    <scope>NUCLEOTIDE SEQUENCE [LARGE SCALE GENOMIC DNA]</scope>
    <source>
        <strain evidence="2">KCTC 52606</strain>
    </source>
</reference>
<comment type="caution">
    <text evidence="1">The sequence shown here is derived from an EMBL/GenBank/DDBJ whole genome shotgun (WGS) entry which is preliminary data.</text>
</comment>
<gene>
    <name evidence="1" type="ORF">ACFODK_06810</name>
</gene>
<dbReference type="RefSeq" id="WP_027443820.1">
    <property type="nucleotide sequence ID" value="NZ_JBANRN010000026.1"/>
</dbReference>
<evidence type="ECO:0000313" key="2">
    <source>
        <dbReference type="Proteomes" id="UP001595378"/>
    </source>
</evidence>
<organism evidence="1 2">
    <name type="scientific">Alteraurantiacibacter lauratis</name>
    <dbReference type="NCBI Taxonomy" id="2054627"/>
    <lineage>
        <taxon>Bacteria</taxon>
        <taxon>Pseudomonadati</taxon>
        <taxon>Pseudomonadota</taxon>
        <taxon>Alphaproteobacteria</taxon>
        <taxon>Sphingomonadales</taxon>
        <taxon>Erythrobacteraceae</taxon>
        <taxon>Alteraurantiacibacter</taxon>
    </lineage>
</organism>